<evidence type="ECO:0000313" key="5">
    <source>
        <dbReference type="EMBL" id="PIK55797.1"/>
    </source>
</evidence>
<protein>
    <recommendedName>
        <fullName evidence="4">EGF-like domain-containing protein</fullName>
    </recommendedName>
</protein>
<evidence type="ECO:0000313" key="6">
    <source>
        <dbReference type="Proteomes" id="UP000230750"/>
    </source>
</evidence>
<gene>
    <name evidence="5" type="ORF">BSL78_07285</name>
</gene>
<keyword evidence="1" id="KW-0245">EGF-like domain</keyword>
<keyword evidence="1" id="KW-1015">Disulfide bond</keyword>
<keyword evidence="6" id="KW-1185">Reference proteome</keyword>
<evidence type="ECO:0000256" key="3">
    <source>
        <dbReference type="SAM" id="SignalP"/>
    </source>
</evidence>
<name>A0A2G8L6A4_STIJA</name>
<dbReference type="Proteomes" id="UP000230750">
    <property type="component" value="Unassembled WGS sequence"/>
</dbReference>
<dbReference type="PROSITE" id="PS00022">
    <property type="entry name" value="EGF_1"/>
    <property type="match status" value="1"/>
</dbReference>
<dbReference type="SMART" id="SM00181">
    <property type="entry name" value="EGF"/>
    <property type="match status" value="1"/>
</dbReference>
<feature type="compositionally biased region" description="Low complexity" evidence="2">
    <location>
        <begin position="200"/>
        <end position="213"/>
    </location>
</feature>
<dbReference type="SUPFAM" id="SSF57196">
    <property type="entry name" value="EGF/Laminin"/>
    <property type="match status" value="1"/>
</dbReference>
<evidence type="ECO:0000259" key="4">
    <source>
        <dbReference type="PROSITE" id="PS50026"/>
    </source>
</evidence>
<proteinExistence type="predicted"/>
<dbReference type="InterPro" id="IPR000742">
    <property type="entry name" value="EGF"/>
</dbReference>
<dbReference type="EMBL" id="MRZV01000200">
    <property type="protein sequence ID" value="PIK55797.1"/>
    <property type="molecule type" value="Genomic_DNA"/>
</dbReference>
<dbReference type="CDD" id="cd00054">
    <property type="entry name" value="EGF_CA"/>
    <property type="match status" value="1"/>
</dbReference>
<feature type="region of interest" description="Disordered" evidence="2">
    <location>
        <begin position="200"/>
        <end position="221"/>
    </location>
</feature>
<organism evidence="5 6">
    <name type="scientific">Stichopus japonicus</name>
    <name type="common">Sea cucumber</name>
    <dbReference type="NCBI Taxonomy" id="307972"/>
    <lineage>
        <taxon>Eukaryota</taxon>
        <taxon>Metazoa</taxon>
        <taxon>Echinodermata</taxon>
        <taxon>Eleutherozoa</taxon>
        <taxon>Echinozoa</taxon>
        <taxon>Holothuroidea</taxon>
        <taxon>Aspidochirotacea</taxon>
        <taxon>Aspidochirotida</taxon>
        <taxon>Stichopodidae</taxon>
        <taxon>Apostichopus</taxon>
    </lineage>
</organism>
<feature type="chain" id="PRO_5013795620" description="EGF-like domain-containing protein" evidence="3">
    <location>
        <begin position="22"/>
        <end position="308"/>
    </location>
</feature>
<dbReference type="Pfam" id="PF00008">
    <property type="entry name" value="EGF"/>
    <property type="match status" value="1"/>
</dbReference>
<dbReference type="PROSITE" id="PS50026">
    <property type="entry name" value="EGF_3"/>
    <property type="match status" value="1"/>
</dbReference>
<feature type="disulfide bond" evidence="1">
    <location>
        <begin position="47"/>
        <end position="56"/>
    </location>
</feature>
<comment type="caution">
    <text evidence="5">The sequence shown here is derived from an EMBL/GenBank/DDBJ whole genome shotgun (WGS) entry which is preliminary data.</text>
</comment>
<dbReference type="AlphaFoldDB" id="A0A2G8L6A4"/>
<accession>A0A2G8L6A4</accession>
<dbReference type="Gene3D" id="2.10.25.10">
    <property type="entry name" value="Laminin"/>
    <property type="match status" value="1"/>
</dbReference>
<sequence length="308" mass="32545">MAATLFPMAACLLLSIMPTLAQNQCTPNPCQLNGFCVAYQDDFICVCPMGAIGKTCIETTDPPSTIAATTSYQPTMVSGHSRTTVDRLNIFSTVMSTFPEETTKSTDGGSTVPLNVVVTDGNIDTRTEAASQQTSTQKIDQTRVSPFISEGYETVSSDLTSTNIISDHVGSTDIVSNLSDSKTNQDFVTSLDQSVSSSTMVTTTAESSESSYSNKISRGTEDMPDVVTTVTVSADTSSQESETSTAGQLKSDRTLVTDINSTGALLSPSSMAFDERTDVLTTDSNNDISMASLVTTTTLRPLTNSPGI</sequence>
<comment type="caution">
    <text evidence="1">Lacks conserved residue(s) required for the propagation of feature annotation.</text>
</comment>
<reference evidence="5 6" key="1">
    <citation type="journal article" date="2017" name="PLoS Biol.">
        <title>The sea cucumber genome provides insights into morphological evolution and visceral regeneration.</title>
        <authorList>
            <person name="Zhang X."/>
            <person name="Sun L."/>
            <person name="Yuan J."/>
            <person name="Sun Y."/>
            <person name="Gao Y."/>
            <person name="Zhang L."/>
            <person name="Li S."/>
            <person name="Dai H."/>
            <person name="Hamel J.F."/>
            <person name="Liu C."/>
            <person name="Yu Y."/>
            <person name="Liu S."/>
            <person name="Lin W."/>
            <person name="Guo K."/>
            <person name="Jin S."/>
            <person name="Xu P."/>
            <person name="Storey K.B."/>
            <person name="Huan P."/>
            <person name="Zhang T."/>
            <person name="Zhou Y."/>
            <person name="Zhang J."/>
            <person name="Lin C."/>
            <person name="Li X."/>
            <person name="Xing L."/>
            <person name="Huo D."/>
            <person name="Sun M."/>
            <person name="Wang L."/>
            <person name="Mercier A."/>
            <person name="Li F."/>
            <person name="Yang H."/>
            <person name="Xiang J."/>
        </authorList>
    </citation>
    <scope>NUCLEOTIDE SEQUENCE [LARGE SCALE GENOMIC DNA]</scope>
    <source>
        <strain evidence="5">Shaxun</strain>
        <tissue evidence="5">Muscle</tissue>
    </source>
</reference>
<evidence type="ECO:0000256" key="2">
    <source>
        <dbReference type="SAM" id="MobiDB-lite"/>
    </source>
</evidence>
<evidence type="ECO:0000256" key="1">
    <source>
        <dbReference type="PROSITE-ProRule" id="PRU00076"/>
    </source>
</evidence>
<feature type="signal peptide" evidence="3">
    <location>
        <begin position="1"/>
        <end position="21"/>
    </location>
</feature>
<keyword evidence="3" id="KW-0732">Signal</keyword>
<feature type="domain" description="EGF-like" evidence="4">
    <location>
        <begin position="21"/>
        <end position="57"/>
    </location>
</feature>